<evidence type="ECO:0000256" key="2">
    <source>
        <dbReference type="ARBA" id="ARBA00022741"/>
    </source>
</evidence>
<keyword evidence="2" id="KW-0547">Nucleotide-binding</keyword>
<keyword evidence="7" id="KW-1185">Reference proteome</keyword>
<evidence type="ECO:0000256" key="1">
    <source>
        <dbReference type="ARBA" id="ARBA00022598"/>
    </source>
</evidence>
<feature type="non-terminal residue" evidence="6">
    <location>
        <position position="176"/>
    </location>
</feature>
<dbReference type="EMBL" id="CAJPIN010027292">
    <property type="protein sequence ID" value="CAG2063549.1"/>
    <property type="molecule type" value="Genomic_DNA"/>
</dbReference>
<evidence type="ECO:0000256" key="3">
    <source>
        <dbReference type="ARBA" id="ARBA00022755"/>
    </source>
</evidence>
<name>A0ABN7PB28_TIMPD</name>
<keyword evidence="4" id="KW-0067">ATP-binding</keyword>
<organism evidence="6 7">
    <name type="scientific">Timema podura</name>
    <name type="common">Walking stick</name>
    <dbReference type="NCBI Taxonomy" id="61482"/>
    <lineage>
        <taxon>Eukaryota</taxon>
        <taxon>Metazoa</taxon>
        <taxon>Ecdysozoa</taxon>
        <taxon>Arthropoda</taxon>
        <taxon>Hexapoda</taxon>
        <taxon>Insecta</taxon>
        <taxon>Pterygota</taxon>
        <taxon>Neoptera</taxon>
        <taxon>Polyneoptera</taxon>
        <taxon>Phasmatodea</taxon>
        <taxon>Timematodea</taxon>
        <taxon>Timematoidea</taxon>
        <taxon>Timematidae</taxon>
        <taxon>Timema</taxon>
    </lineage>
</organism>
<dbReference type="PANTHER" id="PTHR10099">
    <property type="entry name" value="PHOSPHORIBOSYLFORMYLGLYCINAMIDINE SYNTHASE"/>
    <property type="match status" value="1"/>
</dbReference>
<sequence length="176" mass="19768">MLLVCERSLDTELCFNVEISSELTRSDREKLAWILGTPFDPHSLRITSHLTEVERSSLLVEIGPRLNFSTAFSSNAVSICSSVGLHQVRRLEVSTRYLIHWEQVGLAIGADIENKLSSALYDRMTQCRYLSPVDSFQLDIAPQPWYEVDVMGRGRAALQEVDSHLGNTGLTATITW</sequence>
<dbReference type="Pfam" id="PF18076">
    <property type="entry name" value="FGAR-AT_N"/>
    <property type="match status" value="1"/>
</dbReference>
<dbReference type="SUPFAM" id="SSF82697">
    <property type="entry name" value="PurS-like"/>
    <property type="match status" value="1"/>
</dbReference>
<protein>
    <recommendedName>
        <fullName evidence="5">Phosphoribosylformylglycinamidine synthase N-terminal domain-containing protein</fullName>
    </recommendedName>
</protein>
<comment type="caution">
    <text evidence="6">The sequence shown here is derived from an EMBL/GenBank/DDBJ whole genome shotgun (WGS) entry which is preliminary data.</text>
</comment>
<dbReference type="InterPro" id="IPR040707">
    <property type="entry name" value="FGAR-AT_N"/>
</dbReference>
<evidence type="ECO:0000313" key="7">
    <source>
        <dbReference type="Proteomes" id="UP001153148"/>
    </source>
</evidence>
<dbReference type="PANTHER" id="PTHR10099:SF1">
    <property type="entry name" value="PHOSPHORIBOSYLFORMYLGLYCINAMIDINE SYNTHASE"/>
    <property type="match status" value="1"/>
</dbReference>
<feature type="domain" description="Phosphoribosylformylglycinamidine synthase N-terminal" evidence="5">
    <location>
        <begin position="13"/>
        <end position="130"/>
    </location>
</feature>
<gene>
    <name evidence="6" type="ORF">TPAB3V08_LOCUS10496</name>
</gene>
<evidence type="ECO:0000259" key="5">
    <source>
        <dbReference type="Pfam" id="PF18076"/>
    </source>
</evidence>
<evidence type="ECO:0000313" key="6">
    <source>
        <dbReference type="EMBL" id="CAG2063549.1"/>
    </source>
</evidence>
<dbReference type="Proteomes" id="UP001153148">
    <property type="component" value="Unassembled WGS sequence"/>
</dbReference>
<proteinExistence type="predicted"/>
<keyword evidence="1" id="KW-0436">Ligase</keyword>
<evidence type="ECO:0000256" key="4">
    <source>
        <dbReference type="ARBA" id="ARBA00022840"/>
    </source>
</evidence>
<dbReference type="InterPro" id="IPR036604">
    <property type="entry name" value="PurS-like_sf"/>
</dbReference>
<accession>A0ABN7PB28</accession>
<reference evidence="6" key="1">
    <citation type="submission" date="2021-03" db="EMBL/GenBank/DDBJ databases">
        <authorList>
            <person name="Tran Van P."/>
        </authorList>
    </citation>
    <scope>NUCLEOTIDE SEQUENCE</scope>
</reference>
<keyword evidence="3" id="KW-0658">Purine biosynthesis</keyword>